<keyword evidence="1" id="KW-1133">Transmembrane helix</keyword>
<dbReference type="EMBL" id="JACPNR010000004">
    <property type="protein sequence ID" value="MBI2677545.1"/>
    <property type="molecule type" value="Genomic_DNA"/>
</dbReference>
<dbReference type="Proteomes" id="UP000779809">
    <property type="component" value="Unassembled WGS sequence"/>
</dbReference>
<feature type="transmembrane region" description="Helical" evidence="1">
    <location>
        <begin position="21"/>
        <end position="40"/>
    </location>
</feature>
<feature type="transmembrane region" description="Helical" evidence="1">
    <location>
        <begin position="236"/>
        <end position="267"/>
    </location>
</feature>
<feature type="transmembrane region" description="Helical" evidence="1">
    <location>
        <begin position="190"/>
        <end position="208"/>
    </location>
</feature>
<reference evidence="2" key="1">
    <citation type="submission" date="2020-07" db="EMBL/GenBank/DDBJ databases">
        <title>Huge and variable diversity of episymbiotic CPR bacteria and DPANN archaea in groundwater ecosystems.</title>
        <authorList>
            <person name="He C.Y."/>
            <person name="Keren R."/>
            <person name="Whittaker M."/>
            <person name="Farag I.F."/>
            <person name="Doudna J."/>
            <person name="Cate J.H.D."/>
            <person name="Banfield J.F."/>
        </authorList>
    </citation>
    <scope>NUCLEOTIDE SEQUENCE</scope>
    <source>
        <strain evidence="2">NC_groundwater_580_Pr5_B-0.1um_64_19</strain>
    </source>
</reference>
<organism evidence="2 3">
    <name type="scientific">Candidatus Korobacter versatilis</name>
    <dbReference type="NCBI Taxonomy" id="658062"/>
    <lineage>
        <taxon>Bacteria</taxon>
        <taxon>Pseudomonadati</taxon>
        <taxon>Acidobacteriota</taxon>
        <taxon>Terriglobia</taxon>
        <taxon>Terriglobales</taxon>
        <taxon>Candidatus Korobacteraceae</taxon>
        <taxon>Candidatus Korobacter</taxon>
    </lineage>
</organism>
<feature type="transmembrane region" description="Helical" evidence="1">
    <location>
        <begin position="145"/>
        <end position="169"/>
    </location>
</feature>
<sequence length="464" mass="50823">MEPVMDAGMNQGATVRYTAPLQIIAAFVLLSAPFWLPFLLFPSRGISTPWDWITILLLIVFAFGAVMFVSRADGFLRRVMVVGLLCKLVACSASIYLAFYVYNSSADALNYANAGRIIATRFLDSGEWTLLQPVWSSNFIRTATGALFVVTGPSLAVGTVVFALIAFCGQYLSYRAFCHAIAASAADRRLAAMLLFLLPSLVFWSSSIGKDALSAFFIGLVCYGYARLDRSSRASYFVPMLAGLAGILLVRPHVALMMGIALVFPYLLAKNASGMRGMLVRVVGLPLLLGVTLYLGVAARQFLAIDDLSQSSNAINRVNNNNRSGGSAMDAEGSSAVRALSAPFLFFRPFPWEIHNVQAALASAEGMLLLIICYRNRRHIIMAVRNWRSTPFTVFLLVFLVEFSLIFSAAISNFGLLARERIMATPLLLMICVPAAQGRMLRREEEVSLEQWPDPVQASSPAYR</sequence>
<feature type="transmembrane region" description="Helical" evidence="1">
    <location>
        <begin position="354"/>
        <end position="374"/>
    </location>
</feature>
<proteinExistence type="predicted"/>
<evidence type="ECO:0000313" key="3">
    <source>
        <dbReference type="Proteomes" id="UP000779809"/>
    </source>
</evidence>
<feature type="transmembrane region" description="Helical" evidence="1">
    <location>
        <begin position="394"/>
        <end position="416"/>
    </location>
</feature>
<name>A0A932EQ04_9BACT</name>
<feature type="transmembrane region" description="Helical" evidence="1">
    <location>
        <begin position="279"/>
        <end position="299"/>
    </location>
</feature>
<accession>A0A932EQ04</accession>
<keyword evidence="1" id="KW-0812">Transmembrane</keyword>
<evidence type="ECO:0008006" key="4">
    <source>
        <dbReference type="Google" id="ProtNLM"/>
    </source>
</evidence>
<comment type="caution">
    <text evidence="2">The sequence shown here is derived from an EMBL/GenBank/DDBJ whole genome shotgun (WGS) entry which is preliminary data.</text>
</comment>
<keyword evidence="1" id="KW-0472">Membrane</keyword>
<feature type="transmembrane region" description="Helical" evidence="1">
    <location>
        <begin position="81"/>
        <end position="102"/>
    </location>
</feature>
<evidence type="ECO:0000256" key="1">
    <source>
        <dbReference type="SAM" id="Phobius"/>
    </source>
</evidence>
<evidence type="ECO:0000313" key="2">
    <source>
        <dbReference type="EMBL" id="MBI2677545.1"/>
    </source>
</evidence>
<dbReference type="AlphaFoldDB" id="A0A932EQ04"/>
<protein>
    <recommendedName>
        <fullName evidence="4">Glycosyltransferase RgtA/B/C/D-like domain-containing protein</fullName>
    </recommendedName>
</protein>
<feature type="transmembrane region" description="Helical" evidence="1">
    <location>
        <begin position="52"/>
        <end position="69"/>
    </location>
</feature>
<gene>
    <name evidence="2" type="ORF">HYX28_02045</name>
</gene>